<feature type="transmembrane region" description="Helical" evidence="3">
    <location>
        <begin position="733"/>
        <end position="757"/>
    </location>
</feature>
<protein>
    <recommendedName>
        <fullName evidence="4">PGG domain-containing protein</fullName>
    </recommendedName>
</protein>
<feature type="region of interest" description="Disordered" evidence="2">
    <location>
        <begin position="132"/>
        <end position="191"/>
    </location>
</feature>
<feature type="compositionally biased region" description="Pro residues" evidence="2">
    <location>
        <begin position="203"/>
        <end position="223"/>
    </location>
</feature>
<feature type="region of interest" description="Disordered" evidence="2">
    <location>
        <begin position="203"/>
        <end position="247"/>
    </location>
</feature>
<evidence type="ECO:0000256" key="3">
    <source>
        <dbReference type="SAM" id="Phobius"/>
    </source>
</evidence>
<dbReference type="Pfam" id="PF13962">
    <property type="entry name" value="PGG"/>
    <property type="match status" value="1"/>
</dbReference>
<evidence type="ECO:0000313" key="6">
    <source>
        <dbReference type="Proteomes" id="UP001172457"/>
    </source>
</evidence>
<dbReference type="EMBL" id="JARYMX010000004">
    <property type="protein sequence ID" value="KAJ9550972.1"/>
    <property type="molecule type" value="Genomic_DNA"/>
</dbReference>
<feature type="transmembrane region" description="Helical" evidence="3">
    <location>
        <begin position="471"/>
        <end position="492"/>
    </location>
</feature>
<comment type="caution">
    <text evidence="5">The sequence shown here is derived from an EMBL/GenBank/DDBJ whole genome shotgun (WGS) entry which is preliminary data.</text>
</comment>
<dbReference type="GO" id="GO:0016020">
    <property type="term" value="C:membrane"/>
    <property type="evidence" value="ECO:0007669"/>
    <property type="project" value="TreeGrafter"/>
</dbReference>
<feature type="compositionally biased region" description="Basic and acidic residues" evidence="2">
    <location>
        <begin position="132"/>
        <end position="158"/>
    </location>
</feature>
<keyword evidence="3" id="KW-1133">Transmembrane helix</keyword>
<keyword evidence="3" id="KW-0812">Transmembrane</keyword>
<dbReference type="SUPFAM" id="SSF48403">
    <property type="entry name" value="Ankyrin repeat"/>
    <property type="match status" value="1"/>
</dbReference>
<keyword evidence="1" id="KW-0040">ANK repeat</keyword>
<feature type="repeat" description="ANK" evidence="1">
    <location>
        <begin position="327"/>
        <end position="359"/>
    </location>
</feature>
<evidence type="ECO:0000256" key="1">
    <source>
        <dbReference type="PROSITE-ProRule" id="PRU00023"/>
    </source>
</evidence>
<dbReference type="PANTHER" id="PTHR24177:SF475">
    <property type="entry name" value="ANKYRIN REPEAT-CONTAINING DOMAIN, PGG DOMAIN PROTEIN-RELATED"/>
    <property type="match status" value="1"/>
</dbReference>
<dbReference type="SMART" id="SM00248">
    <property type="entry name" value="ANK"/>
    <property type="match status" value="3"/>
</dbReference>
<dbReference type="PROSITE" id="PS50297">
    <property type="entry name" value="ANK_REP_REGION"/>
    <property type="match status" value="2"/>
</dbReference>
<dbReference type="Pfam" id="PF12796">
    <property type="entry name" value="Ank_2"/>
    <property type="match status" value="1"/>
</dbReference>
<feature type="domain" description="PGG" evidence="4">
    <location>
        <begin position="688"/>
        <end position="801"/>
    </location>
</feature>
<dbReference type="AlphaFoldDB" id="A0AA38W709"/>
<organism evidence="5 6">
    <name type="scientific">Centaurea solstitialis</name>
    <name type="common">yellow star-thistle</name>
    <dbReference type="NCBI Taxonomy" id="347529"/>
    <lineage>
        <taxon>Eukaryota</taxon>
        <taxon>Viridiplantae</taxon>
        <taxon>Streptophyta</taxon>
        <taxon>Embryophyta</taxon>
        <taxon>Tracheophyta</taxon>
        <taxon>Spermatophyta</taxon>
        <taxon>Magnoliopsida</taxon>
        <taxon>eudicotyledons</taxon>
        <taxon>Gunneridae</taxon>
        <taxon>Pentapetalae</taxon>
        <taxon>asterids</taxon>
        <taxon>campanulids</taxon>
        <taxon>Asterales</taxon>
        <taxon>Asteraceae</taxon>
        <taxon>Carduoideae</taxon>
        <taxon>Cardueae</taxon>
        <taxon>Centaureinae</taxon>
        <taxon>Centaurea</taxon>
    </lineage>
</organism>
<sequence length="958" mass="108277">MEASPSTPPPHLSLPREDLYIHASTANVSNFVSMKLSGHDNYHPWKAQMLCLMETHDMCDLADPRFDRSSSTKIMKQYDSLLKGWIYGSLSQQVLGTVIDLRSANQVWNKLESLYDPNIGFQQDLAQTELEETKGKGISTESKDEEIVSGEKEAKVDECVINVPDSRGNPEPVPPPPPPPADVPRIPGVPPVPRLPGVPPVPQLPGLPPVPRPPGVPPIPRLPRLPQLPRRPGAPAPPPKEMTPKQKEEQLVKRHKALEEDALKGNWSNVQYRLQKHNFPLKEAINYEGNTVLHLAVEKGHYSFVNSLLGCQKKEEVKEALEVRNVDGSTALHIAAIKGKTNIAELLIKKHKELLTISREQEKDNELLTILDDKKQDPLSKAYSSMQFETCAYLFKAIKDKHKSIPPNYMAIGVDLLVNAISAKKYSIALNILKEFPEFARENDQVLMAIARSFPSGLSHEEADRYDLGEFGMGILQLIAQSFLYFILYWCLESEYEGMSRLHRELYMNRTKKKEWGEAKKVLKLVCHEIKTLTSSRTHHHHPYYEGPLLEAACQNAYEVVDEISSKSPLALRCKDIHGHDIIQLAVIHRSDKIYNRVYQIDEGNDQYYKTIKDSLGNNMLHLAGRLAPSHELNRITGAALQLQRELQWREELKKFVFPSYITQENTDKKTPAEVFTKAHEDLVKEGEKWMKTTAESCSITAGLITTIVFAAAITVPGGSNQDKGVPLFTHDIAFVIFAISDAVSLFTSTITLLVFLSILTARFSEQDFLVSLPRRLIIGLCALLVSTTAMMVAFGAILFLVFCRQRPWMLIPICASTCLTVVFFFIIQFPLIVDLYCSTYVPIFGKRSNSQGTDKEMRSIFELIKAKRISSVGLIYTFIHQIGFRRKFLTAGANRRFEFYLEQVGSNKCAGHTFEVPYHLSHISRNPPRIYGNYQAPNSIYQLYLRLSQIYLLIKSF</sequence>
<reference evidence="5" key="1">
    <citation type="submission" date="2023-03" db="EMBL/GenBank/DDBJ databases">
        <title>Chromosome-scale reference genome and RAD-based genetic map of yellow starthistle (Centaurea solstitialis) reveal putative structural variation and QTLs associated with invader traits.</title>
        <authorList>
            <person name="Reatini B."/>
            <person name="Cang F.A."/>
            <person name="Jiang Q."/>
            <person name="Mckibben M.T.W."/>
            <person name="Barker M.S."/>
            <person name="Rieseberg L.H."/>
            <person name="Dlugosch K.M."/>
        </authorList>
    </citation>
    <scope>NUCLEOTIDE SEQUENCE</scope>
    <source>
        <strain evidence="5">CAN-66</strain>
        <tissue evidence="5">Leaf</tissue>
    </source>
</reference>
<evidence type="ECO:0000259" key="4">
    <source>
        <dbReference type="Pfam" id="PF13962"/>
    </source>
</evidence>
<name>A0AA38W709_9ASTR</name>
<dbReference type="InterPro" id="IPR026961">
    <property type="entry name" value="PGG_dom"/>
</dbReference>
<gene>
    <name evidence="5" type="ORF">OSB04_015017</name>
</gene>
<dbReference type="InterPro" id="IPR036770">
    <property type="entry name" value="Ankyrin_rpt-contain_sf"/>
</dbReference>
<feature type="transmembrane region" description="Helical" evidence="3">
    <location>
        <begin position="777"/>
        <end position="803"/>
    </location>
</feature>
<dbReference type="PANTHER" id="PTHR24177">
    <property type="entry name" value="CASKIN"/>
    <property type="match status" value="1"/>
</dbReference>
<evidence type="ECO:0000313" key="5">
    <source>
        <dbReference type="EMBL" id="KAJ9550972.1"/>
    </source>
</evidence>
<feature type="compositionally biased region" description="Pro residues" evidence="2">
    <location>
        <begin position="171"/>
        <end position="191"/>
    </location>
</feature>
<dbReference type="InterPro" id="IPR002110">
    <property type="entry name" value="Ankyrin_rpt"/>
</dbReference>
<feature type="transmembrane region" description="Helical" evidence="3">
    <location>
        <begin position="698"/>
        <end position="718"/>
    </location>
</feature>
<feature type="transmembrane region" description="Helical" evidence="3">
    <location>
        <begin position="809"/>
        <end position="838"/>
    </location>
</feature>
<dbReference type="Gene3D" id="1.25.40.20">
    <property type="entry name" value="Ankyrin repeat-containing domain"/>
    <property type="match status" value="1"/>
</dbReference>
<accession>A0AA38W709</accession>
<feature type="compositionally biased region" description="Pro residues" evidence="2">
    <location>
        <begin position="232"/>
        <end position="241"/>
    </location>
</feature>
<evidence type="ECO:0000256" key="2">
    <source>
        <dbReference type="SAM" id="MobiDB-lite"/>
    </source>
</evidence>
<keyword evidence="6" id="KW-1185">Reference proteome</keyword>
<proteinExistence type="predicted"/>
<dbReference type="Proteomes" id="UP001172457">
    <property type="component" value="Chromosome 4"/>
</dbReference>
<dbReference type="PROSITE" id="PS50088">
    <property type="entry name" value="ANK_REPEAT"/>
    <property type="match status" value="2"/>
</dbReference>
<feature type="repeat" description="ANK" evidence="1">
    <location>
        <begin position="288"/>
        <end position="309"/>
    </location>
</feature>
<keyword evidence="3" id="KW-0472">Membrane</keyword>